<keyword evidence="3" id="KW-1185">Reference proteome</keyword>
<gene>
    <name evidence="2" type="ORF">JIG36_35580</name>
</gene>
<evidence type="ECO:0000313" key="3">
    <source>
        <dbReference type="Proteomes" id="UP000632138"/>
    </source>
</evidence>
<proteinExistence type="predicted"/>
<dbReference type="Proteomes" id="UP000632138">
    <property type="component" value="Unassembled WGS sequence"/>
</dbReference>
<sequence>MNEFDDRIREGMAEGERLPTDPAVVYNRVQTLSQSYRKRRRIAQSAGSAVLGVGLMAGLVQMHDFLEGGTAPTPPPPSATTALPLPASSASPTPSSIATRTVEAVPGQRELDAFFEAGYDWGDAEKLARLWNFKDPTDAKVEAGRRLLAGRPLPSTRTDLSGCRSRTPAA</sequence>
<dbReference type="EMBL" id="JAENHP010000016">
    <property type="protein sequence ID" value="MBM2620835.1"/>
    <property type="molecule type" value="Genomic_DNA"/>
</dbReference>
<feature type="region of interest" description="Disordered" evidence="1">
    <location>
        <begin position="149"/>
        <end position="170"/>
    </location>
</feature>
<evidence type="ECO:0000313" key="2">
    <source>
        <dbReference type="EMBL" id="MBM2620835.1"/>
    </source>
</evidence>
<comment type="caution">
    <text evidence="2">The sequence shown here is derived from an EMBL/GenBank/DDBJ whole genome shotgun (WGS) entry which is preliminary data.</text>
</comment>
<dbReference type="RefSeq" id="WP_203380812.1">
    <property type="nucleotide sequence ID" value="NZ_JAENHP010000016.1"/>
</dbReference>
<feature type="compositionally biased region" description="Low complexity" evidence="1">
    <location>
        <begin position="79"/>
        <end position="99"/>
    </location>
</feature>
<organism evidence="2 3">
    <name type="scientific">Paractinoplanes ovalisporus</name>
    <dbReference type="NCBI Taxonomy" id="2810368"/>
    <lineage>
        <taxon>Bacteria</taxon>
        <taxon>Bacillati</taxon>
        <taxon>Actinomycetota</taxon>
        <taxon>Actinomycetes</taxon>
        <taxon>Micromonosporales</taxon>
        <taxon>Micromonosporaceae</taxon>
        <taxon>Paractinoplanes</taxon>
    </lineage>
</organism>
<feature type="region of interest" description="Disordered" evidence="1">
    <location>
        <begin position="66"/>
        <end position="99"/>
    </location>
</feature>
<name>A0ABS2ALW3_9ACTN</name>
<accession>A0ABS2ALW3</accession>
<reference evidence="2 3" key="1">
    <citation type="submission" date="2021-01" db="EMBL/GenBank/DDBJ databases">
        <title>Actinoplanes sp. nov. LDG1-06 isolated from lichen.</title>
        <authorList>
            <person name="Saeng-In P."/>
            <person name="Phongsopitanun W."/>
            <person name="Kanchanasin P."/>
            <person name="Yuki M."/>
            <person name="Kudo T."/>
            <person name="Ohkuma M."/>
            <person name="Tanasupawat S."/>
        </authorList>
    </citation>
    <scope>NUCLEOTIDE SEQUENCE [LARGE SCALE GENOMIC DNA]</scope>
    <source>
        <strain evidence="2 3">LDG1-06</strain>
    </source>
</reference>
<evidence type="ECO:0000256" key="1">
    <source>
        <dbReference type="SAM" id="MobiDB-lite"/>
    </source>
</evidence>
<protein>
    <submittedName>
        <fullName evidence="2">Uncharacterized protein</fullName>
    </submittedName>
</protein>